<proteinExistence type="predicted"/>
<dbReference type="Proteomes" id="UP001634007">
    <property type="component" value="Unassembled WGS sequence"/>
</dbReference>
<dbReference type="EMBL" id="JBJKBG010000006">
    <property type="protein sequence ID" value="KAL3735615.1"/>
    <property type="molecule type" value="Genomic_DNA"/>
</dbReference>
<sequence length="210" mass="23155">MASSLSAGKFLSTCNRTFSCGRLINISYPFTGLRTAARQSSASAATATTPSSLPDSLTYRVWALDQTRRSLALSRADLYNTSACLQQYANTTLNSSIFTLASDREGLPLFYESSKLTNINPDNQFSCEINGTETDNYYLIGAVPTDPILNGSKCEVSVTVPIQPFAAYMLTADGSRLLEVLLFIGFSGELHKFVRGSLRDVWWDWWGVWV</sequence>
<keyword evidence="2" id="KW-1185">Reference proteome</keyword>
<dbReference type="AlphaFoldDB" id="A0ABD3KIU3"/>
<organism evidence="1 2">
    <name type="scientific">Eucalyptus globulus</name>
    <name type="common">Tasmanian blue gum</name>
    <dbReference type="NCBI Taxonomy" id="34317"/>
    <lineage>
        <taxon>Eukaryota</taxon>
        <taxon>Viridiplantae</taxon>
        <taxon>Streptophyta</taxon>
        <taxon>Embryophyta</taxon>
        <taxon>Tracheophyta</taxon>
        <taxon>Spermatophyta</taxon>
        <taxon>Magnoliopsida</taxon>
        <taxon>eudicotyledons</taxon>
        <taxon>Gunneridae</taxon>
        <taxon>Pentapetalae</taxon>
        <taxon>rosids</taxon>
        <taxon>malvids</taxon>
        <taxon>Myrtales</taxon>
        <taxon>Myrtaceae</taxon>
        <taxon>Myrtoideae</taxon>
        <taxon>Eucalypteae</taxon>
        <taxon>Eucalyptus</taxon>
    </lineage>
</organism>
<name>A0ABD3KIU3_EUCGL</name>
<dbReference type="PANTHER" id="PTHR33138:SF90">
    <property type="entry name" value="WALL-ASSOCIATED RECEPTOR KINASE GALACTURONAN-BINDING DOMAIN-CONTAINING PROTEIN"/>
    <property type="match status" value="1"/>
</dbReference>
<comment type="caution">
    <text evidence="1">The sequence shown here is derived from an EMBL/GenBank/DDBJ whole genome shotgun (WGS) entry which is preliminary data.</text>
</comment>
<evidence type="ECO:0000313" key="2">
    <source>
        <dbReference type="Proteomes" id="UP001634007"/>
    </source>
</evidence>
<dbReference type="PANTHER" id="PTHR33138">
    <property type="entry name" value="OS01G0690200 PROTEIN"/>
    <property type="match status" value="1"/>
</dbReference>
<reference evidence="1 2" key="1">
    <citation type="submission" date="2024-11" db="EMBL/GenBank/DDBJ databases">
        <title>Chromosome-level genome assembly of Eucalyptus globulus Labill. provides insights into its genome evolution.</title>
        <authorList>
            <person name="Li X."/>
        </authorList>
    </citation>
    <scope>NUCLEOTIDE SEQUENCE [LARGE SCALE GENOMIC DNA]</scope>
    <source>
        <strain evidence="1">CL2024</strain>
        <tissue evidence="1">Fresh tender leaves</tissue>
    </source>
</reference>
<evidence type="ECO:0000313" key="1">
    <source>
        <dbReference type="EMBL" id="KAL3735615.1"/>
    </source>
</evidence>
<accession>A0ABD3KIU3</accession>
<protein>
    <submittedName>
        <fullName evidence="1">Uncharacterized protein</fullName>
    </submittedName>
</protein>
<gene>
    <name evidence="1" type="ORF">ACJRO7_024699</name>
</gene>